<dbReference type="EMBL" id="QTSX02002133">
    <property type="protein sequence ID" value="KAJ9078945.1"/>
    <property type="molecule type" value="Genomic_DNA"/>
</dbReference>
<organism evidence="1 2">
    <name type="scientific">Entomophthora muscae</name>
    <dbReference type="NCBI Taxonomy" id="34485"/>
    <lineage>
        <taxon>Eukaryota</taxon>
        <taxon>Fungi</taxon>
        <taxon>Fungi incertae sedis</taxon>
        <taxon>Zoopagomycota</taxon>
        <taxon>Entomophthoromycotina</taxon>
        <taxon>Entomophthoromycetes</taxon>
        <taxon>Entomophthorales</taxon>
        <taxon>Entomophthoraceae</taxon>
        <taxon>Entomophthora</taxon>
    </lineage>
</organism>
<accession>A0ACC2TWT8</accession>
<gene>
    <name evidence="1" type="ORF">DSO57_1001693</name>
</gene>
<evidence type="ECO:0000313" key="2">
    <source>
        <dbReference type="Proteomes" id="UP001165960"/>
    </source>
</evidence>
<keyword evidence="2" id="KW-1185">Reference proteome</keyword>
<evidence type="ECO:0000313" key="1">
    <source>
        <dbReference type="EMBL" id="KAJ9078945.1"/>
    </source>
</evidence>
<dbReference type="Proteomes" id="UP001165960">
    <property type="component" value="Unassembled WGS sequence"/>
</dbReference>
<proteinExistence type="predicted"/>
<reference evidence="1" key="1">
    <citation type="submission" date="2022-04" db="EMBL/GenBank/DDBJ databases">
        <title>Genome of the entomopathogenic fungus Entomophthora muscae.</title>
        <authorList>
            <person name="Elya C."/>
            <person name="Lovett B.R."/>
            <person name="Lee E."/>
            <person name="Macias A.M."/>
            <person name="Hajek A.E."/>
            <person name="De Bivort B.L."/>
            <person name="Kasson M.T."/>
            <person name="De Fine Licht H.H."/>
            <person name="Stajich J.E."/>
        </authorList>
    </citation>
    <scope>NUCLEOTIDE SEQUENCE</scope>
    <source>
        <strain evidence="1">Berkeley</strain>
    </source>
</reference>
<protein>
    <submittedName>
        <fullName evidence="1">Uncharacterized protein</fullName>
    </submittedName>
</protein>
<comment type="caution">
    <text evidence="1">The sequence shown here is derived from an EMBL/GenBank/DDBJ whole genome shotgun (WGS) entry which is preliminary data.</text>
</comment>
<sequence>MEPPVTPKPMPASSPDLPINHTSKLFGIVYIILTGVVDTIVPAASLWSWVGNSASYLLKLAPLLWWTLPAKTLAQVAPGNGRPAAQDWIPENHEETFNALPFPGPSAHFLNHFAIITENDTTRSLVAQKAKYS</sequence>
<name>A0ACC2TWT8_9FUNG</name>